<reference evidence="3" key="1">
    <citation type="submission" date="2022-04" db="EMBL/GenBank/DDBJ databases">
        <title>Halocatena sp. nov., isolated from a salt lake.</title>
        <authorList>
            <person name="Cui H.-L."/>
        </authorList>
    </citation>
    <scope>NUCLEOTIDE SEQUENCE</scope>
    <source>
        <strain evidence="3">AD-1</strain>
    </source>
</reference>
<dbReference type="Pfam" id="PF00582">
    <property type="entry name" value="Usp"/>
    <property type="match status" value="1"/>
</dbReference>
<feature type="domain" description="UspA" evidence="2">
    <location>
        <begin position="46"/>
        <end position="124"/>
    </location>
</feature>
<accession>A0A8U0A1X3</accession>
<protein>
    <submittedName>
        <fullName evidence="3">Universal stress protein</fullName>
    </submittedName>
</protein>
<dbReference type="InterPro" id="IPR014729">
    <property type="entry name" value="Rossmann-like_a/b/a_fold"/>
</dbReference>
<proteinExistence type="inferred from homology"/>
<organism evidence="3 4">
    <name type="scientific">Halocatena salina</name>
    <dbReference type="NCBI Taxonomy" id="2934340"/>
    <lineage>
        <taxon>Archaea</taxon>
        <taxon>Methanobacteriati</taxon>
        <taxon>Methanobacteriota</taxon>
        <taxon>Stenosarchaea group</taxon>
        <taxon>Halobacteria</taxon>
        <taxon>Halobacteriales</taxon>
        <taxon>Natronomonadaceae</taxon>
        <taxon>Halocatena</taxon>
    </lineage>
</organism>
<dbReference type="PANTHER" id="PTHR46268:SF6">
    <property type="entry name" value="UNIVERSAL STRESS PROTEIN UP12"/>
    <property type="match status" value="1"/>
</dbReference>
<dbReference type="PANTHER" id="PTHR46268">
    <property type="entry name" value="STRESS RESPONSE PROTEIN NHAX"/>
    <property type="match status" value="1"/>
</dbReference>
<dbReference type="AlphaFoldDB" id="A0A8U0A1X3"/>
<dbReference type="RefSeq" id="WP_247992666.1">
    <property type="nucleotide sequence ID" value="NZ_CP096019.1"/>
</dbReference>
<evidence type="ECO:0000259" key="2">
    <source>
        <dbReference type="Pfam" id="PF00582"/>
    </source>
</evidence>
<dbReference type="SUPFAM" id="SSF52402">
    <property type="entry name" value="Adenine nucleotide alpha hydrolases-like"/>
    <property type="match status" value="1"/>
</dbReference>
<gene>
    <name evidence="3" type="ORF">MW046_08385</name>
</gene>
<dbReference type="GeneID" id="71928058"/>
<dbReference type="InterPro" id="IPR006015">
    <property type="entry name" value="Universal_stress_UspA"/>
</dbReference>
<dbReference type="CDD" id="cd00293">
    <property type="entry name" value="USP-like"/>
    <property type="match status" value="1"/>
</dbReference>
<evidence type="ECO:0000313" key="3">
    <source>
        <dbReference type="EMBL" id="UPM41987.1"/>
    </source>
</evidence>
<name>A0A8U0A1X3_9EURY</name>
<dbReference type="PRINTS" id="PR01438">
    <property type="entry name" value="UNVRSLSTRESS"/>
</dbReference>
<evidence type="ECO:0000313" key="4">
    <source>
        <dbReference type="Proteomes" id="UP000831768"/>
    </source>
</evidence>
<dbReference type="KEGG" id="haad:MW046_08385"/>
<dbReference type="Gene3D" id="3.40.50.620">
    <property type="entry name" value="HUPs"/>
    <property type="match status" value="1"/>
</dbReference>
<sequence length="135" mass="14466">MFETVVVATDGSKSTERAVEAAFDLTDQFDAELHALTVVESNSAEAHNRAQAVLRNLTERIDRPVTTVIEDGPPAEAISSYATEIGADVVVMGIRGRDGPYGYHLGSVAETVVYDCPVPVLTVHHLDVEADGEVE</sequence>
<comment type="similarity">
    <text evidence="1">Belongs to the universal stress protein A family.</text>
</comment>
<dbReference type="Proteomes" id="UP000831768">
    <property type="component" value="Chromosome"/>
</dbReference>
<keyword evidence="4" id="KW-1185">Reference proteome</keyword>
<dbReference type="InterPro" id="IPR006016">
    <property type="entry name" value="UspA"/>
</dbReference>
<evidence type="ECO:0000256" key="1">
    <source>
        <dbReference type="ARBA" id="ARBA00008791"/>
    </source>
</evidence>
<dbReference type="EMBL" id="CP096019">
    <property type="protein sequence ID" value="UPM41987.1"/>
    <property type="molecule type" value="Genomic_DNA"/>
</dbReference>